<evidence type="ECO:0000256" key="2">
    <source>
        <dbReference type="ARBA" id="ARBA00023136"/>
    </source>
</evidence>
<dbReference type="Gene3D" id="1.25.40.10">
    <property type="entry name" value="Tetratricopeptide repeat domain"/>
    <property type="match status" value="1"/>
</dbReference>
<dbReference type="GO" id="GO:0009252">
    <property type="term" value="P:peptidoglycan biosynthetic process"/>
    <property type="evidence" value="ECO:0007669"/>
    <property type="project" value="TreeGrafter"/>
</dbReference>
<dbReference type="InterPro" id="IPR007443">
    <property type="entry name" value="LpoA"/>
</dbReference>
<name>A0A3S4TZN9_9PAST</name>
<protein>
    <submittedName>
        <fullName evidence="3">LppC</fullName>
    </submittedName>
</protein>
<dbReference type="PANTHER" id="PTHR38038">
    <property type="entry name" value="PENICILLIN-BINDING PROTEIN ACTIVATOR LPOA"/>
    <property type="match status" value="1"/>
</dbReference>
<dbReference type="KEGG" id="rpne:NCTC8284_01604"/>
<keyword evidence="2" id="KW-0472">Membrane</keyword>
<dbReference type="GO" id="GO:0030234">
    <property type="term" value="F:enzyme regulator activity"/>
    <property type="evidence" value="ECO:0007669"/>
    <property type="project" value="TreeGrafter"/>
</dbReference>
<dbReference type="AlphaFoldDB" id="A0A3S4TZN9"/>
<dbReference type="Pfam" id="PF04348">
    <property type="entry name" value="LppC"/>
    <property type="match status" value="1"/>
</dbReference>
<dbReference type="InterPro" id="IPR011990">
    <property type="entry name" value="TPR-like_helical_dom_sf"/>
</dbReference>
<keyword evidence="1" id="KW-0732">Signal</keyword>
<evidence type="ECO:0000313" key="3">
    <source>
        <dbReference type="EMBL" id="VEH66436.1"/>
    </source>
</evidence>
<dbReference type="EMBL" id="LR134405">
    <property type="protein sequence ID" value="VEH66436.1"/>
    <property type="molecule type" value="Genomic_DNA"/>
</dbReference>
<dbReference type="Proteomes" id="UP000278733">
    <property type="component" value="Chromosome"/>
</dbReference>
<proteinExistence type="predicted"/>
<accession>A0A3S4TZN9</accession>
<dbReference type="GO" id="GO:0031241">
    <property type="term" value="C:periplasmic side of cell outer membrane"/>
    <property type="evidence" value="ECO:0007669"/>
    <property type="project" value="TreeGrafter"/>
</dbReference>
<sequence length="87" mass="9614">MPILLSVALAGCSNLFGSSFTETLQRDANASSEFYMNKLEQTQNVEDKETYKLFAARAFIVENKIAQSEAILSELGELNDAQNLIAH</sequence>
<reference evidence="3 4" key="1">
    <citation type="submission" date="2018-12" db="EMBL/GenBank/DDBJ databases">
        <authorList>
            <consortium name="Pathogen Informatics"/>
        </authorList>
    </citation>
    <scope>NUCLEOTIDE SEQUENCE [LARGE SCALE GENOMIC DNA]</scope>
    <source>
        <strain evidence="3 4">NCTC8284</strain>
    </source>
</reference>
<dbReference type="PANTHER" id="PTHR38038:SF1">
    <property type="entry name" value="PENICILLIN-BINDING PROTEIN ACTIVATOR LPOA"/>
    <property type="match status" value="1"/>
</dbReference>
<organism evidence="3 4">
    <name type="scientific">Rodentibacter pneumotropicus</name>
    <dbReference type="NCBI Taxonomy" id="758"/>
    <lineage>
        <taxon>Bacteria</taxon>
        <taxon>Pseudomonadati</taxon>
        <taxon>Pseudomonadota</taxon>
        <taxon>Gammaproteobacteria</taxon>
        <taxon>Pasteurellales</taxon>
        <taxon>Pasteurellaceae</taxon>
        <taxon>Rodentibacter</taxon>
    </lineage>
</organism>
<evidence type="ECO:0000313" key="4">
    <source>
        <dbReference type="Proteomes" id="UP000278733"/>
    </source>
</evidence>
<gene>
    <name evidence="3" type="primary">lppC_2</name>
    <name evidence="3" type="ORF">NCTC8284_01604</name>
</gene>
<evidence type="ECO:0000256" key="1">
    <source>
        <dbReference type="ARBA" id="ARBA00022729"/>
    </source>
</evidence>